<dbReference type="PANTHER" id="PTHR43685:SF3">
    <property type="entry name" value="SLR2126 PROTEIN"/>
    <property type="match status" value="1"/>
</dbReference>
<dbReference type="AlphaFoldDB" id="A0A2V5L340"/>
<sequence>MPPVQLPIASVVICSHTEERWAWLQQAIASVQAQTAAPHELIIVVDHNLPLQKRLLHQVTGAYVLENNGAKGLSGSRNTGVLAATGEVVAFLDDDAIAAPDWLLRQLELYDDPAVYAVGGRIDPLWENGRPAHFALELDWIVGCSYRGLPRVAAQVRNPIGASMSFRRTVFEEAGLFDESMGRTASPRGCEETELCIRAAALRPGGRVVYEPASLASHHVPASRGTMSYMLARSWGEGISKAQISALPGARRRLGPERRYVAEVLPRAIVRSLASGEVAGLARSGTILSVLAATAAGYLVEQARHPFAVVHAPRGGTGDVEVAL</sequence>
<dbReference type="SUPFAM" id="SSF53448">
    <property type="entry name" value="Nucleotide-diphospho-sugar transferases"/>
    <property type="match status" value="1"/>
</dbReference>
<keyword evidence="2" id="KW-0808">Transferase</keyword>
<organism evidence="2 3">
    <name type="scientific">Arthrobacter livingstonensis</name>
    <dbReference type="NCBI Taxonomy" id="670078"/>
    <lineage>
        <taxon>Bacteria</taxon>
        <taxon>Bacillati</taxon>
        <taxon>Actinomycetota</taxon>
        <taxon>Actinomycetes</taxon>
        <taxon>Micrococcales</taxon>
        <taxon>Micrococcaceae</taxon>
        <taxon>Arthrobacter</taxon>
    </lineage>
</organism>
<dbReference type="Proteomes" id="UP000247832">
    <property type="component" value="Unassembled WGS sequence"/>
</dbReference>
<protein>
    <submittedName>
        <fullName evidence="2">Glycosyltransferase</fullName>
    </submittedName>
</protein>
<dbReference type="EMBL" id="QJVD01000020">
    <property type="protein sequence ID" value="PYI65811.1"/>
    <property type="molecule type" value="Genomic_DNA"/>
</dbReference>
<dbReference type="RefSeq" id="WP_110502088.1">
    <property type="nucleotide sequence ID" value="NZ_QJVD01000020.1"/>
</dbReference>
<dbReference type="GO" id="GO:0016740">
    <property type="term" value="F:transferase activity"/>
    <property type="evidence" value="ECO:0007669"/>
    <property type="project" value="UniProtKB-KW"/>
</dbReference>
<gene>
    <name evidence="2" type="ORF">CVV68_16405</name>
</gene>
<evidence type="ECO:0000313" key="3">
    <source>
        <dbReference type="Proteomes" id="UP000247832"/>
    </source>
</evidence>
<name>A0A2V5L340_9MICC</name>
<proteinExistence type="predicted"/>
<accession>A0A2V5L340</accession>
<evidence type="ECO:0000259" key="1">
    <source>
        <dbReference type="Pfam" id="PF00535"/>
    </source>
</evidence>
<dbReference type="InterPro" id="IPR050834">
    <property type="entry name" value="Glycosyltransf_2"/>
</dbReference>
<evidence type="ECO:0000313" key="2">
    <source>
        <dbReference type="EMBL" id="PYI65811.1"/>
    </source>
</evidence>
<dbReference type="Pfam" id="PF00535">
    <property type="entry name" value="Glycos_transf_2"/>
    <property type="match status" value="1"/>
</dbReference>
<keyword evidence="3" id="KW-1185">Reference proteome</keyword>
<reference evidence="2 3" key="1">
    <citation type="submission" date="2018-05" db="EMBL/GenBank/DDBJ databases">
        <title>Genetic diversity of glacier-inhabiting Cryobacterium bacteria in China and description of Cryobacterium mengkeensis sp. nov. and Arthrobacter glacialis sp. nov.</title>
        <authorList>
            <person name="Liu Q."/>
            <person name="Xin Y.-H."/>
        </authorList>
    </citation>
    <scope>NUCLEOTIDE SEQUENCE [LARGE SCALE GENOMIC DNA]</scope>
    <source>
        <strain evidence="2 3">LI2</strain>
    </source>
</reference>
<dbReference type="InterPro" id="IPR001173">
    <property type="entry name" value="Glyco_trans_2-like"/>
</dbReference>
<feature type="domain" description="Glycosyltransferase 2-like" evidence="1">
    <location>
        <begin position="10"/>
        <end position="173"/>
    </location>
</feature>
<dbReference type="OrthoDB" id="153025at2"/>
<comment type="caution">
    <text evidence="2">The sequence shown here is derived from an EMBL/GenBank/DDBJ whole genome shotgun (WGS) entry which is preliminary data.</text>
</comment>
<dbReference type="Gene3D" id="3.90.550.10">
    <property type="entry name" value="Spore Coat Polysaccharide Biosynthesis Protein SpsA, Chain A"/>
    <property type="match status" value="1"/>
</dbReference>
<dbReference type="InterPro" id="IPR029044">
    <property type="entry name" value="Nucleotide-diphossugar_trans"/>
</dbReference>
<dbReference type="PANTHER" id="PTHR43685">
    <property type="entry name" value="GLYCOSYLTRANSFERASE"/>
    <property type="match status" value="1"/>
</dbReference>